<comment type="caution">
    <text evidence="2">The sequence shown here is derived from an EMBL/GenBank/DDBJ whole genome shotgun (WGS) entry which is preliminary data.</text>
</comment>
<evidence type="ECO:0000313" key="3">
    <source>
        <dbReference type="Proteomes" id="UP000618952"/>
    </source>
</evidence>
<keyword evidence="3" id="KW-1185">Reference proteome</keyword>
<name>A0ABR7QSC2_9FLAO</name>
<gene>
    <name evidence="2" type="ORF">H4O18_18760</name>
</gene>
<dbReference type="Proteomes" id="UP000618952">
    <property type="component" value="Unassembled WGS sequence"/>
</dbReference>
<evidence type="ECO:0000256" key="1">
    <source>
        <dbReference type="SAM" id="Phobius"/>
    </source>
</evidence>
<keyword evidence="1" id="KW-0472">Membrane</keyword>
<dbReference type="RefSeq" id="WP_187587512.1">
    <property type="nucleotide sequence ID" value="NZ_JACLHY010000026.1"/>
</dbReference>
<organism evidence="2 3">
    <name type="scientific">Arenibacter arenosicollis</name>
    <dbReference type="NCBI Taxonomy" id="2762274"/>
    <lineage>
        <taxon>Bacteria</taxon>
        <taxon>Pseudomonadati</taxon>
        <taxon>Bacteroidota</taxon>
        <taxon>Flavobacteriia</taxon>
        <taxon>Flavobacteriales</taxon>
        <taxon>Flavobacteriaceae</taxon>
        <taxon>Arenibacter</taxon>
    </lineage>
</organism>
<reference evidence="2 3" key="1">
    <citation type="submission" date="2020-08" db="EMBL/GenBank/DDBJ databases">
        <title>Arenibacter gaetbuli sp. nov., isolated from a sand dune.</title>
        <authorList>
            <person name="Park S."/>
            <person name="Yoon J.-H."/>
        </authorList>
    </citation>
    <scope>NUCLEOTIDE SEQUENCE [LARGE SCALE GENOMIC DNA]</scope>
    <source>
        <strain evidence="2 3">BSSL-BM3</strain>
    </source>
</reference>
<evidence type="ECO:0008006" key="4">
    <source>
        <dbReference type="Google" id="ProtNLM"/>
    </source>
</evidence>
<sequence>MAIQILKNTLFRTIAIAVAIIFTIVLILQFGAKKYIINFLDKKIPDHIHLVYDQVEVNLLTGFVQLQDITLGLSDRDSGVKLTDMQMEAISLEGFGYFNYFFGNNIGADKIKLLNPKVRYYSGNNSGKINSDLPTQSETGKVFTLDRLEIVDGELVDIQKETDTIKLMVEKLNLSVENLKTDKILIENKIPFSYGAYTLSTGNIFVDLGPFEALTVRDASIKNKEVELNNVSVKSKYTKVTLSKILEKERDYIALDMPVVKSSKMEFGYNSDRFFLKTNSVYIQNPNLEIYRDKLIQDDWVQKKLYSKKLREMPMDLDISEISIKNGHLSYAELVNGETVPGKLVFSDLEATLNNISNTYENGKETEIEAKALLMANAPIQLQWNFDSSKENDAFYVSGKVKDFESESINQFLKSNLRTQAEGDINELYFTISGDAISSRGDMKMKYQDFRFMVLKKDRMGVNKFLTFIGNIITNDGSKTDDMGYRYGEIYAERDTTKSFFNYLWLNVMDGILDTLTGDGKKE</sequence>
<feature type="transmembrane region" description="Helical" evidence="1">
    <location>
        <begin position="12"/>
        <end position="32"/>
    </location>
</feature>
<keyword evidence="1" id="KW-0812">Transmembrane</keyword>
<dbReference type="EMBL" id="JACLHY010000026">
    <property type="protein sequence ID" value="MBC8770048.1"/>
    <property type="molecule type" value="Genomic_DNA"/>
</dbReference>
<accession>A0ABR7QSC2</accession>
<evidence type="ECO:0000313" key="2">
    <source>
        <dbReference type="EMBL" id="MBC8770048.1"/>
    </source>
</evidence>
<protein>
    <recommendedName>
        <fullName evidence="4">DUF748 domain-containing protein</fullName>
    </recommendedName>
</protein>
<keyword evidence="1" id="KW-1133">Transmembrane helix</keyword>
<proteinExistence type="predicted"/>